<evidence type="ECO:0000313" key="9">
    <source>
        <dbReference type="EMBL" id="SNR14812.1"/>
    </source>
</evidence>
<dbReference type="InterPro" id="IPR004477">
    <property type="entry name" value="ComEC_N"/>
</dbReference>
<dbReference type="Proteomes" id="UP000215214">
    <property type="component" value="Chromosome TJEJU"/>
</dbReference>
<dbReference type="PANTHER" id="PTHR30619:SF1">
    <property type="entry name" value="RECOMBINATION PROTEIN 2"/>
    <property type="match status" value="1"/>
</dbReference>
<feature type="transmembrane region" description="Helical" evidence="6">
    <location>
        <begin position="504"/>
        <end position="521"/>
    </location>
</feature>
<dbReference type="NCBIfam" id="TIGR00360">
    <property type="entry name" value="ComEC_N-term"/>
    <property type="match status" value="1"/>
</dbReference>
<sequence>MKNLLRYIPMHILLCVIFGIYIQHKYSLIITHNLILFLGVCLFLIFLNLVRILKRTTYQKFSFALCFIVLGMTTKFITNDMNSKKFYTNFLSSENTIVLEISNQLKSNSYSHKFIANIIQVNDKSSSGKVILYLDKSYDFDTINFSHLIIPQAKLQYISNAKNPHEFNYAEYLKNQGIIHQLHLNKGSFTTVKNDRISLSKFVLTLRKQIQKSLKKYSFSKDQLAVTNALLLGQRQDLSSELKENYTKAGAIHILAISGLHIGIVCYLLNFLLTCLLPLKKSKYLRVVLTLILLWFFAFFTGMSASVVRATTMFTFIMIGNQIKRNQPVEFSLVSSMLCILLVEPMFLFDIGFQLSYLAVFGIIWIQPLLKKLWTPRTFFLNKFWKLTTVSMAAQISTLPISLYYFHQFPSLFLIANLFIIPCIGFILSLGLIVLILAYCEILPEFLVTLYSSIISWMNLIISKVASYEDFIFSHIHLPFRNMILYYIIMLIIISLLKKFKLKLLFILLGCILCLQSLYIFQRHEIKSQQEIIVFHKNKHSLIGIRNSNSIDLISNLDSLAISKLKFFDAYKTKENIKNHTKSSKKEVIGFLNYKYLIIDSLAIYPKKKLENTIVILKNSPKLNLERLIKEINPKLIISDGSNYKSYIKRWSEICAIQKTPFHNTNEDGAYILKK</sequence>
<evidence type="ECO:0000259" key="8">
    <source>
        <dbReference type="Pfam" id="PF13567"/>
    </source>
</evidence>
<feature type="transmembrane region" description="Helical" evidence="6">
    <location>
        <begin position="6"/>
        <end position="22"/>
    </location>
</feature>
<dbReference type="InterPro" id="IPR052159">
    <property type="entry name" value="Competence_DNA_uptake"/>
</dbReference>
<dbReference type="GO" id="GO:0005886">
    <property type="term" value="C:plasma membrane"/>
    <property type="evidence" value="ECO:0007669"/>
    <property type="project" value="UniProtKB-SubCell"/>
</dbReference>
<keyword evidence="2" id="KW-1003">Cell membrane</keyword>
<evidence type="ECO:0000256" key="1">
    <source>
        <dbReference type="ARBA" id="ARBA00004651"/>
    </source>
</evidence>
<feature type="transmembrane region" description="Helical" evidence="6">
    <location>
        <begin position="284"/>
        <end position="308"/>
    </location>
</feature>
<evidence type="ECO:0008006" key="11">
    <source>
        <dbReference type="Google" id="ProtNLM"/>
    </source>
</evidence>
<feature type="domain" description="ComEC/Rec2-related protein" evidence="7">
    <location>
        <begin position="230"/>
        <end position="498"/>
    </location>
</feature>
<dbReference type="InterPro" id="IPR025405">
    <property type="entry name" value="DUF4131"/>
</dbReference>
<evidence type="ECO:0000313" key="10">
    <source>
        <dbReference type="Proteomes" id="UP000215214"/>
    </source>
</evidence>
<evidence type="ECO:0000256" key="5">
    <source>
        <dbReference type="ARBA" id="ARBA00023136"/>
    </source>
</evidence>
<keyword evidence="4 6" id="KW-1133">Transmembrane helix</keyword>
<proteinExistence type="predicted"/>
<protein>
    <recommendedName>
        <fullName evidence="11">Competence protein</fullName>
    </recommendedName>
</protein>
<evidence type="ECO:0000256" key="6">
    <source>
        <dbReference type="SAM" id="Phobius"/>
    </source>
</evidence>
<feature type="transmembrane region" description="Helical" evidence="6">
    <location>
        <begin position="478"/>
        <end position="497"/>
    </location>
</feature>
<feature type="transmembrane region" description="Helical" evidence="6">
    <location>
        <begin position="329"/>
        <end position="349"/>
    </location>
</feature>
<feature type="transmembrane region" description="Helical" evidence="6">
    <location>
        <begin position="251"/>
        <end position="272"/>
    </location>
</feature>
<dbReference type="RefSeq" id="WP_095070051.1">
    <property type="nucleotide sequence ID" value="NZ_LT899436.1"/>
</dbReference>
<evidence type="ECO:0000256" key="4">
    <source>
        <dbReference type="ARBA" id="ARBA00022989"/>
    </source>
</evidence>
<dbReference type="Pfam" id="PF03772">
    <property type="entry name" value="Competence"/>
    <property type="match status" value="1"/>
</dbReference>
<feature type="transmembrane region" description="Helical" evidence="6">
    <location>
        <begin position="34"/>
        <end position="52"/>
    </location>
</feature>
<dbReference type="KEGG" id="tje:TJEJU_1055"/>
<evidence type="ECO:0000256" key="3">
    <source>
        <dbReference type="ARBA" id="ARBA00022692"/>
    </source>
</evidence>
<name>A0A238U6T4_9FLAO</name>
<dbReference type="PANTHER" id="PTHR30619">
    <property type="entry name" value="DNA INTERNALIZATION/COMPETENCE PROTEIN COMEC/REC2"/>
    <property type="match status" value="1"/>
</dbReference>
<keyword evidence="5 6" id="KW-0472">Membrane</keyword>
<dbReference type="OrthoDB" id="9761531at2"/>
<feature type="transmembrane region" description="Helical" evidence="6">
    <location>
        <begin position="412"/>
        <end position="439"/>
    </location>
</feature>
<dbReference type="AlphaFoldDB" id="A0A238U6T4"/>
<reference evidence="9 10" key="1">
    <citation type="submission" date="2017-07" db="EMBL/GenBank/DDBJ databases">
        <authorList>
            <person name="Sun Z.S."/>
            <person name="Albrecht U."/>
            <person name="Echele G."/>
            <person name="Lee C.C."/>
        </authorList>
    </citation>
    <scope>NUCLEOTIDE SEQUENCE [LARGE SCALE GENOMIC DNA]</scope>
    <source>
        <strain evidence="10">type strain: KCTC 22618</strain>
    </source>
</reference>
<keyword evidence="3 6" id="KW-0812">Transmembrane</keyword>
<accession>A0A238U6T4</accession>
<feature type="domain" description="DUF4131" evidence="8">
    <location>
        <begin position="36"/>
        <end position="188"/>
    </location>
</feature>
<feature type="transmembrane region" description="Helical" evidence="6">
    <location>
        <begin position="446"/>
        <end position="466"/>
    </location>
</feature>
<dbReference type="EMBL" id="LT899436">
    <property type="protein sequence ID" value="SNR14812.1"/>
    <property type="molecule type" value="Genomic_DNA"/>
</dbReference>
<gene>
    <name evidence="9" type="ORF">TJEJU_1055</name>
</gene>
<organism evidence="9 10">
    <name type="scientific">Tenacibaculum jejuense</name>
    <dbReference type="NCBI Taxonomy" id="584609"/>
    <lineage>
        <taxon>Bacteria</taxon>
        <taxon>Pseudomonadati</taxon>
        <taxon>Bacteroidota</taxon>
        <taxon>Flavobacteriia</taxon>
        <taxon>Flavobacteriales</taxon>
        <taxon>Flavobacteriaceae</taxon>
        <taxon>Tenacibaculum</taxon>
    </lineage>
</organism>
<evidence type="ECO:0000259" key="7">
    <source>
        <dbReference type="Pfam" id="PF03772"/>
    </source>
</evidence>
<dbReference type="Pfam" id="PF13567">
    <property type="entry name" value="DUF4131"/>
    <property type="match status" value="1"/>
</dbReference>
<keyword evidence="10" id="KW-1185">Reference proteome</keyword>
<comment type="subcellular location">
    <subcellularLocation>
        <location evidence="1">Cell membrane</location>
        <topology evidence="1">Multi-pass membrane protein</topology>
    </subcellularLocation>
</comment>
<evidence type="ECO:0000256" key="2">
    <source>
        <dbReference type="ARBA" id="ARBA00022475"/>
    </source>
</evidence>